<reference evidence="2" key="1">
    <citation type="submission" date="2025-08" db="UniProtKB">
        <authorList>
            <consortium name="Ensembl"/>
        </authorList>
    </citation>
    <scope>IDENTIFICATION</scope>
</reference>
<dbReference type="InterPro" id="IPR052035">
    <property type="entry name" value="ZnF_BED_domain_contain"/>
</dbReference>
<dbReference type="PANTHER" id="PTHR46481">
    <property type="entry name" value="ZINC FINGER BED DOMAIN-CONTAINING PROTEIN 4"/>
    <property type="match status" value="1"/>
</dbReference>
<dbReference type="GO" id="GO:0046983">
    <property type="term" value="F:protein dimerization activity"/>
    <property type="evidence" value="ECO:0007669"/>
    <property type="project" value="InterPro"/>
</dbReference>
<protein>
    <recommendedName>
        <fullName evidence="1">HAT C-terminal dimerisation domain-containing protein</fullName>
    </recommendedName>
</protein>
<name>A0A8C2C2B2_CYPCA</name>
<dbReference type="Proteomes" id="UP000694701">
    <property type="component" value="Unplaced"/>
</dbReference>
<evidence type="ECO:0000313" key="2">
    <source>
        <dbReference type="Ensembl" id="ENSCCRP00020005989.1"/>
    </source>
</evidence>
<evidence type="ECO:0000259" key="1">
    <source>
        <dbReference type="Pfam" id="PF05699"/>
    </source>
</evidence>
<proteinExistence type="predicted"/>
<dbReference type="InterPro" id="IPR008906">
    <property type="entry name" value="HATC_C_dom"/>
</dbReference>
<evidence type="ECO:0000313" key="3">
    <source>
        <dbReference type="Proteomes" id="UP000694701"/>
    </source>
</evidence>
<organism evidence="2 3">
    <name type="scientific">Cyprinus carpio</name>
    <name type="common">Common carp</name>
    <dbReference type="NCBI Taxonomy" id="7962"/>
    <lineage>
        <taxon>Eukaryota</taxon>
        <taxon>Metazoa</taxon>
        <taxon>Chordata</taxon>
        <taxon>Craniata</taxon>
        <taxon>Vertebrata</taxon>
        <taxon>Euteleostomi</taxon>
        <taxon>Actinopterygii</taxon>
        <taxon>Neopterygii</taxon>
        <taxon>Teleostei</taxon>
        <taxon>Ostariophysi</taxon>
        <taxon>Cypriniformes</taxon>
        <taxon>Cyprinidae</taxon>
        <taxon>Cyprininae</taxon>
        <taxon>Cyprinus</taxon>
    </lineage>
</organism>
<dbReference type="SUPFAM" id="SSF53098">
    <property type="entry name" value="Ribonuclease H-like"/>
    <property type="match status" value="1"/>
</dbReference>
<accession>A0A8C2C2B2</accession>
<dbReference type="AlphaFoldDB" id="A0A8C2C2B2"/>
<dbReference type="PANTHER" id="PTHR46481:SF9">
    <property type="entry name" value="ZINC FINGER BED DOMAIN-CONTAINING PROTEIN 1-LIKE"/>
    <property type="match status" value="1"/>
</dbReference>
<feature type="domain" description="HAT C-terminal dimerisation" evidence="1">
    <location>
        <begin position="532"/>
        <end position="608"/>
    </location>
</feature>
<dbReference type="InterPro" id="IPR012337">
    <property type="entry name" value="RNaseH-like_sf"/>
</dbReference>
<dbReference type="Ensembl" id="ENSCCRT00020006782.1">
    <property type="protein sequence ID" value="ENSCCRP00020005989.1"/>
    <property type="gene ID" value="ENSCCRG00020003379.1"/>
</dbReference>
<dbReference type="Pfam" id="PF05699">
    <property type="entry name" value="Dimer_Tnp_hAT"/>
    <property type="match status" value="1"/>
</dbReference>
<sequence>MSACASTSDTVAAGPRLVEKDHARNEIWKYFAYLADSEGKATDKSRQVTILSSVMTNLSPSYFKYFHFLPLQISAAAGSERATPQTQQPTLQAMFQQHNKYPRESKEVKRLNRAVAEFICLDQVPVYIVEKAGFRNLMQNLDKRYDVPFRNFFMYNEIPKMYNETRSIISAQLRPTPNKFFSCTTDLSTSRTVDTYMAVTVQLITQSWEMQSWCLGCSALYSDHTADTLKEALEEIITDSWGLDMANVAGITTDNVSNNRKAFSEYTWIPCFGHNLHLAVNKAIDIDRVASCLSRLRKIVSGFSRSNKMSRLLKDKQKSLNLPQHTLIHDEPTRWGSTYDMVERFCEQQKAVSAVLAEDRKKWHLMPRDTDMTTLEIVRDVLAPLSDFTDALILLLMWKIKDGLKDEEGDRPLALEMKNKIRGDFEKRYDDHNLQMTLNTSTFLDPRFKGTFVTMDEDIKMELLLKAEAVQLPPHSPVDPRGAGAAPKRNRRDFKCLLCTSEKKGADNSEMRQHSLTPATPTDRLNGEFIDYKQFREISPAEDPLAWWSQHEAQLPILAHFAKKCLCISASSCASERVFSTSGNICSPRRSRLTEEHLETLVFLAKNLNKTKEQTMIFESVFSLFRKSIEKYRNRNS</sequence>
<dbReference type="SUPFAM" id="SSF140996">
    <property type="entry name" value="Hermes dimerisation domain"/>
    <property type="match status" value="1"/>
</dbReference>